<dbReference type="SMART" id="SM00382">
    <property type="entry name" value="AAA"/>
    <property type="match status" value="1"/>
</dbReference>
<dbReference type="CDD" id="cd03293">
    <property type="entry name" value="ABC_NrtD_SsuB_transporters"/>
    <property type="match status" value="1"/>
</dbReference>
<dbReference type="GO" id="GO:0005524">
    <property type="term" value="F:ATP binding"/>
    <property type="evidence" value="ECO:0007669"/>
    <property type="project" value="UniProtKB-KW"/>
</dbReference>
<dbReference type="Pfam" id="PF00005">
    <property type="entry name" value="ABC_tran"/>
    <property type="match status" value="1"/>
</dbReference>
<evidence type="ECO:0000256" key="3">
    <source>
        <dbReference type="ARBA" id="ARBA00022840"/>
    </source>
</evidence>
<evidence type="ECO:0000256" key="4">
    <source>
        <dbReference type="SAM" id="MobiDB-lite"/>
    </source>
</evidence>
<dbReference type="Gene3D" id="3.40.50.300">
    <property type="entry name" value="P-loop containing nucleotide triphosphate hydrolases"/>
    <property type="match status" value="1"/>
</dbReference>
<feature type="domain" description="ABC transporter" evidence="5">
    <location>
        <begin position="10"/>
        <end position="242"/>
    </location>
</feature>
<dbReference type="AlphaFoldDB" id="A0A4R6V5X4"/>
<dbReference type="SUPFAM" id="SSF52540">
    <property type="entry name" value="P-loop containing nucleoside triphosphate hydrolases"/>
    <property type="match status" value="1"/>
</dbReference>
<accession>A0A4R6V5X4</accession>
<evidence type="ECO:0000313" key="7">
    <source>
        <dbReference type="Proteomes" id="UP000295705"/>
    </source>
</evidence>
<sequence length="299" mass="32220">MRGDLVGSMVEVDDVAVAFRDGRSTTTVLDGLSLHVERDEVVCLLGPSGCGKSTLLRCLAGLRAPDRGEVRLRGEPVRGVPDGLGVVFQDYGRSLLPWSTVARNVEFGLAADLDRSTRRARTEEALEAVGLADAAGRRPGQLSGGMQQRVAIARALARRPDLLLMDEPFASVDALTRADLEDLLVRVRREYAMTVVLVTHDIDESIYLADRVVVLSPRPAAVVADLAVGLPRERDQIATRESEVFVHLRAQAAELLRSGLSRSGAHHGHPGVGERGERGPVVGVGDDPGDGVQREHLER</sequence>
<evidence type="ECO:0000256" key="1">
    <source>
        <dbReference type="ARBA" id="ARBA00022448"/>
    </source>
</evidence>
<name>A0A4R6V5X4_9PSEU</name>
<dbReference type="EMBL" id="SNYO01000005">
    <property type="protein sequence ID" value="TDQ55905.1"/>
    <property type="molecule type" value="Genomic_DNA"/>
</dbReference>
<keyword evidence="1" id="KW-0813">Transport</keyword>
<dbReference type="PROSITE" id="PS00211">
    <property type="entry name" value="ABC_TRANSPORTER_1"/>
    <property type="match status" value="1"/>
</dbReference>
<gene>
    <name evidence="6" type="ORF">EV188_105303</name>
</gene>
<dbReference type="InterPro" id="IPR003439">
    <property type="entry name" value="ABC_transporter-like_ATP-bd"/>
</dbReference>
<reference evidence="6 7" key="1">
    <citation type="submission" date="2019-03" db="EMBL/GenBank/DDBJ databases">
        <title>Genomic Encyclopedia of Type Strains, Phase IV (KMG-IV): sequencing the most valuable type-strain genomes for metagenomic binning, comparative biology and taxonomic classification.</title>
        <authorList>
            <person name="Goeker M."/>
        </authorList>
    </citation>
    <scope>NUCLEOTIDE SEQUENCE [LARGE SCALE GENOMIC DNA]</scope>
    <source>
        <strain evidence="6 7">DSM 45775</strain>
    </source>
</reference>
<dbReference type="PROSITE" id="PS50893">
    <property type="entry name" value="ABC_TRANSPORTER_2"/>
    <property type="match status" value="1"/>
</dbReference>
<dbReference type="Proteomes" id="UP000295705">
    <property type="component" value="Unassembled WGS sequence"/>
</dbReference>
<protein>
    <submittedName>
        <fullName evidence="6">NitT/TauT family transport system ATP-binding protein</fullName>
    </submittedName>
</protein>
<organism evidence="6 7">
    <name type="scientific">Actinomycetospora succinea</name>
    <dbReference type="NCBI Taxonomy" id="663603"/>
    <lineage>
        <taxon>Bacteria</taxon>
        <taxon>Bacillati</taxon>
        <taxon>Actinomycetota</taxon>
        <taxon>Actinomycetes</taxon>
        <taxon>Pseudonocardiales</taxon>
        <taxon>Pseudonocardiaceae</taxon>
        <taxon>Actinomycetospora</taxon>
    </lineage>
</organism>
<dbReference type="InterPro" id="IPR050166">
    <property type="entry name" value="ABC_transporter_ATP-bind"/>
</dbReference>
<dbReference type="InterPro" id="IPR027417">
    <property type="entry name" value="P-loop_NTPase"/>
</dbReference>
<evidence type="ECO:0000259" key="5">
    <source>
        <dbReference type="PROSITE" id="PS50893"/>
    </source>
</evidence>
<dbReference type="PANTHER" id="PTHR42788:SF19">
    <property type="entry name" value="ALIPHATIC SULFONATES IMPORT ATP-BINDING PROTEIN SSUB 2"/>
    <property type="match status" value="1"/>
</dbReference>
<evidence type="ECO:0000313" key="6">
    <source>
        <dbReference type="EMBL" id="TDQ55905.1"/>
    </source>
</evidence>
<comment type="caution">
    <text evidence="6">The sequence shown here is derived from an EMBL/GenBank/DDBJ whole genome shotgun (WGS) entry which is preliminary data.</text>
</comment>
<proteinExistence type="predicted"/>
<dbReference type="InterPro" id="IPR017871">
    <property type="entry name" value="ABC_transporter-like_CS"/>
</dbReference>
<dbReference type="InterPro" id="IPR003593">
    <property type="entry name" value="AAA+_ATPase"/>
</dbReference>
<feature type="region of interest" description="Disordered" evidence="4">
    <location>
        <begin position="261"/>
        <end position="299"/>
    </location>
</feature>
<keyword evidence="2" id="KW-0547">Nucleotide-binding</keyword>
<dbReference type="GO" id="GO:0016887">
    <property type="term" value="F:ATP hydrolysis activity"/>
    <property type="evidence" value="ECO:0007669"/>
    <property type="project" value="InterPro"/>
</dbReference>
<keyword evidence="7" id="KW-1185">Reference proteome</keyword>
<keyword evidence="3 6" id="KW-0067">ATP-binding</keyword>
<dbReference type="PANTHER" id="PTHR42788">
    <property type="entry name" value="TAURINE IMPORT ATP-BINDING PROTEIN-RELATED"/>
    <property type="match status" value="1"/>
</dbReference>
<dbReference type="RefSeq" id="WP_424922938.1">
    <property type="nucleotide sequence ID" value="NZ_BAABHR010000055.1"/>
</dbReference>
<evidence type="ECO:0000256" key="2">
    <source>
        <dbReference type="ARBA" id="ARBA00022741"/>
    </source>
</evidence>